<evidence type="ECO:0000256" key="6">
    <source>
        <dbReference type="SAM" id="Phobius"/>
    </source>
</evidence>
<evidence type="ECO:0000256" key="5">
    <source>
        <dbReference type="ARBA" id="ARBA00023136"/>
    </source>
</evidence>
<keyword evidence="5 6" id="KW-0472">Membrane</keyword>
<accession>A0A2H0WQQ4</accession>
<evidence type="ECO:0000313" key="8">
    <source>
        <dbReference type="EMBL" id="PIS14976.1"/>
    </source>
</evidence>
<proteinExistence type="predicted"/>
<dbReference type="GO" id="GO:0005886">
    <property type="term" value="C:plasma membrane"/>
    <property type="evidence" value="ECO:0007669"/>
    <property type="project" value="UniProtKB-SubCell"/>
</dbReference>
<dbReference type="PANTHER" id="PTHR42709">
    <property type="entry name" value="ALKALINE PHOSPHATASE LIKE PROTEIN"/>
    <property type="match status" value="1"/>
</dbReference>
<evidence type="ECO:0000256" key="3">
    <source>
        <dbReference type="ARBA" id="ARBA00022692"/>
    </source>
</evidence>
<dbReference type="Pfam" id="PF09335">
    <property type="entry name" value="VTT_dom"/>
    <property type="match status" value="1"/>
</dbReference>
<feature type="transmembrane region" description="Helical" evidence="6">
    <location>
        <begin position="192"/>
        <end position="210"/>
    </location>
</feature>
<keyword evidence="2" id="KW-1003">Cell membrane</keyword>
<reference evidence="9" key="1">
    <citation type="submission" date="2017-09" db="EMBL/GenBank/DDBJ databases">
        <title>Depth-based differentiation of microbial function through sediment-hosted aquifers and enrichment of novel symbionts in the deep terrestrial subsurface.</title>
        <authorList>
            <person name="Probst A.J."/>
            <person name="Ladd B."/>
            <person name="Jarett J.K."/>
            <person name="Geller-Mcgrath D.E."/>
            <person name="Sieber C.M.K."/>
            <person name="Emerson J.B."/>
            <person name="Anantharaman K."/>
            <person name="Thomas B.C."/>
            <person name="Malmstrom R."/>
            <person name="Stieglmeier M."/>
            <person name="Klingl A."/>
            <person name="Woyke T."/>
            <person name="Ryan C.M."/>
            <person name="Banfield J.F."/>
        </authorList>
    </citation>
    <scope>NUCLEOTIDE SEQUENCE [LARGE SCALE GENOMIC DNA]</scope>
</reference>
<sequence length="226" mass="24945">MFEVINNLTTWLLASIGKNGPLAIFLGGLIEQVIIPIPSPLITMAGGFLLIPQNIPFEQVLKEALLKVVLPYTIAASLGLGIVYFIAYFGGKPLIEKFHHYLGFSWQDIKQLQKKFRGTKKDGLLIIALRAIPVIPISVISGVCGAIRFPIPEFYIASIVGVFIRSFILTLIGWQTGEAYQAIARGLDKIESLITVAILGIIVLVLIFGYKRREKFLRGGKKISNH</sequence>
<feature type="transmembrane region" description="Helical" evidence="6">
    <location>
        <begin position="33"/>
        <end position="52"/>
    </location>
</feature>
<dbReference type="Proteomes" id="UP000231282">
    <property type="component" value="Unassembled WGS sequence"/>
</dbReference>
<feature type="transmembrane region" description="Helical" evidence="6">
    <location>
        <begin position="64"/>
        <end position="89"/>
    </location>
</feature>
<evidence type="ECO:0000256" key="1">
    <source>
        <dbReference type="ARBA" id="ARBA00004651"/>
    </source>
</evidence>
<feature type="transmembrane region" description="Helical" evidence="6">
    <location>
        <begin position="154"/>
        <end position="172"/>
    </location>
</feature>
<dbReference type="EMBL" id="PEZH01000049">
    <property type="protein sequence ID" value="PIS14976.1"/>
    <property type="molecule type" value="Genomic_DNA"/>
</dbReference>
<dbReference type="PANTHER" id="PTHR42709:SF6">
    <property type="entry name" value="UNDECAPRENYL PHOSPHATE TRANSPORTER A"/>
    <property type="match status" value="1"/>
</dbReference>
<dbReference type="AlphaFoldDB" id="A0A2H0WQQ4"/>
<keyword evidence="3 6" id="KW-0812">Transmembrane</keyword>
<name>A0A2H0WQQ4_9BACT</name>
<evidence type="ECO:0000313" key="9">
    <source>
        <dbReference type="Proteomes" id="UP000231282"/>
    </source>
</evidence>
<protein>
    <recommendedName>
        <fullName evidence="7">VTT domain-containing protein</fullName>
    </recommendedName>
</protein>
<dbReference type="InterPro" id="IPR032816">
    <property type="entry name" value="VTT_dom"/>
</dbReference>
<comment type="subcellular location">
    <subcellularLocation>
        <location evidence="1">Cell membrane</location>
        <topology evidence="1">Multi-pass membrane protein</topology>
    </subcellularLocation>
</comment>
<keyword evidence="4 6" id="KW-1133">Transmembrane helix</keyword>
<evidence type="ECO:0000256" key="4">
    <source>
        <dbReference type="ARBA" id="ARBA00022989"/>
    </source>
</evidence>
<comment type="caution">
    <text evidence="8">The sequence shown here is derived from an EMBL/GenBank/DDBJ whole genome shotgun (WGS) entry which is preliminary data.</text>
</comment>
<dbReference type="InterPro" id="IPR051311">
    <property type="entry name" value="DedA_domain"/>
</dbReference>
<feature type="transmembrane region" description="Helical" evidence="6">
    <location>
        <begin position="124"/>
        <end position="147"/>
    </location>
</feature>
<gene>
    <name evidence="8" type="ORF">COT63_02445</name>
</gene>
<feature type="domain" description="VTT" evidence="7">
    <location>
        <begin position="37"/>
        <end position="174"/>
    </location>
</feature>
<evidence type="ECO:0000259" key="7">
    <source>
        <dbReference type="Pfam" id="PF09335"/>
    </source>
</evidence>
<evidence type="ECO:0000256" key="2">
    <source>
        <dbReference type="ARBA" id="ARBA00022475"/>
    </source>
</evidence>
<organism evidence="8 9">
    <name type="scientific">Candidatus Shapirobacteria bacterium CG09_land_8_20_14_0_10_38_17</name>
    <dbReference type="NCBI Taxonomy" id="1974884"/>
    <lineage>
        <taxon>Bacteria</taxon>
        <taxon>Candidatus Shapironibacteriota</taxon>
    </lineage>
</organism>